<dbReference type="EMBL" id="WJEC01004437">
    <property type="protein sequence ID" value="KAF7474032.1"/>
    <property type="molecule type" value="Genomic_DNA"/>
</dbReference>
<accession>A0A5E4CS15</accession>
<dbReference type="EMBL" id="CABDUW010001910">
    <property type="protein sequence ID" value="VTJ84584.1"/>
    <property type="molecule type" value="Genomic_DNA"/>
</dbReference>
<evidence type="ECO:0000256" key="1">
    <source>
        <dbReference type="SAM" id="MobiDB-lite"/>
    </source>
</evidence>
<organism evidence="3">
    <name type="scientific">Marmota monax</name>
    <name type="common">Woodchuck</name>
    <dbReference type="NCBI Taxonomy" id="9995"/>
    <lineage>
        <taxon>Eukaryota</taxon>
        <taxon>Metazoa</taxon>
        <taxon>Chordata</taxon>
        <taxon>Craniata</taxon>
        <taxon>Vertebrata</taxon>
        <taxon>Euteleostomi</taxon>
        <taxon>Mammalia</taxon>
        <taxon>Eutheria</taxon>
        <taxon>Euarchontoglires</taxon>
        <taxon>Glires</taxon>
        <taxon>Rodentia</taxon>
        <taxon>Sciuromorpha</taxon>
        <taxon>Sciuridae</taxon>
        <taxon>Xerinae</taxon>
        <taxon>Marmotini</taxon>
        <taxon>Marmota</taxon>
    </lineage>
</organism>
<dbReference type="AlphaFoldDB" id="A0A5E4CS15"/>
<dbReference type="Proteomes" id="UP000662637">
    <property type="component" value="Unassembled WGS sequence"/>
</dbReference>
<feature type="region of interest" description="Disordered" evidence="1">
    <location>
        <begin position="1"/>
        <end position="66"/>
    </location>
</feature>
<proteinExistence type="predicted"/>
<evidence type="ECO:0000313" key="2">
    <source>
        <dbReference type="EMBL" id="KAF7474032.1"/>
    </source>
</evidence>
<sequence>MKPSSGADEIQHFPGGPSCGTVPALVCPGGGLQGKREDAGQLQDGTESPSGADEACQQTNLNTAQL</sequence>
<reference evidence="3" key="1">
    <citation type="submission" date="2019-04" db="EMBL/GenBank/DDBJ databases">
        <authorList>
            <person name="Alioto T."/>
            <person name="Alioto T."/>
        </authorList>
    </citation>
    <scope>NUCLEOTIDE SEQUENCE [LARGE SCALE GENOMIC DNA]</scope>
</reference>
<gene>
    <name evidence="2" type="ORF">GHT09_015283</name>
    <name evidence="3" type="ORF">MONAX_5E023894</name>
</gene>
<reference evidence="2" key="2">
    <citation type="submission" date="2020-08" db="EMBL/GenBank/DDBJ databases">
        <authorList>
            <person name="Shumante A."/>
            <person name="Zimin A.V."/>
            <person name="Puiu D."/>
            <person name="Salzberg S.L."/>
        </authorList>
    </citation>
    <scope>NUCLEOTIDE SEQUENCE</scope>
    <source>
        <strain evidence="2">WC2-LM</strain>
        <tissue evidence="2">Liver</tissue>
    </source>
</reference>
<evidence type="ECO:0000313" key="3">
    <source>
        <dbReference type="EMBL" id="VTJ84584.1"/>
    </source>
</evidence>
<name>A0A5E4CS15_MARMO</name>
<feature type="compositionally biased region" description="Polar residues" evidence="1">
    <location>
        <begin position="56"/>
        <end position="66"/>
    </location>
</feature>
<protein>
    <submittedName>
        <fullName evidence="3">Uncharacterized protein</fullName>
    </submittedName>
</protein>